<proteinExistence type="predicted"/>
<dbReference type="OMA" id="FLLEYTF"/>
<dbReference type="InterPro" id="IPR058688">
    <property type="entry name" value="Ig_NPHP4_2nd"/>
</dbReference>
<dbReference type="HOGENOM" id="CLU_004882_0_0_1"/>
<dbReference type="EMBL" id="AMQN01004487">
    <property type="status" value="NOT_ANNOTATED_CDS"/>
    <property type="molecule type" value="Genomic_DNA"/>
</dbReference>
<feature type="region of interest" description="Disordered" evidence="1">
    <location>
        <begin position="554"/>
        <end position="577"/>
    </location>
</feature>
<dbReference type="Pfam" id="PF26186">
    <property type="entry name" value="NPHP4_C2_3rd"/>
    <property type="match status" value="1"/>
</dbReference>
<dbReference type="InterPro" id="IPR058686">
    <property type="entry name" value="Ig_NPHP4_3rd"/>
</dbReference>
<dbReference type="GO" id="GO:0097546">
    <property type="term" value="C:ciliary base"/>
    <property type="evidence" value="ECO:0007669"/>
    <property type="project" value="TreeGrafter"/>
</dbReference>
<feature type="domain" description="NPHP4 Ig-like" evidence="2">
    <location>
        <begin position="1464"/>
        <end position="1547"/>
    </location>
</feature>
<reference evidence="9" key="1">
    <citation type="submission" date="2012-12" db="EMBL/GenBank/DDBJ databases">
        <authorList>
            <person name="Hellsten U."/>
            <person name="Grimwood J."/>
            <person name="Chapman J.A."/>
            <person name="Shapiro H."/>
            <person name="Aerts A."/>
            <person name="Otillar R.P."/>
            <person name="Terry A.Y."/>
            <person name="Boore J.L."/>
            <person name="Simakov O."/>
            <person name="Marletaz F."/>
            <person name="Cho S.-J."/>
            <person name="Edsinger-Gonzales E."/>
            <person name="Havlak P."/>
            <person name="Kuo D.-H."/>
            <person name="Larsson T."/>
            <person name="Lv J."/>
            <person name="Arendt D."/>
            <person name="Savage R."/>
            <person name="Osoegawa K."/>
            <person name="de Jong P."/>
            <person name="Lindberg D.R."/>
            <person name="Seaver E.C."/>
            <person name="Weisblat D.A."/>
            <person name="Putnam N.H."/>
            <person name="Grigoriev I.V."/>
            <person name="Rokhsar D.S."/>
        </authorList>
    </citation>
    <scope>NUCLEOTIDE SEQUENCE</scope>
    <source>
        <strain evidence="9">I ESC-2004</strain>
    </source>
</reference>
<evidence type="ECO:0000259" key="2">
    <source>
        <dbReference type="Pfam" id="PF26015"/>
    </source>
</evidence>
<feature type="compositionally biased region" description="Basic residues" evidence="1">
    <location>
        <begin position="565"/>
        <end position="577"/>
    </location>
</feature>
<dbReference type="EMBL" id="KB293638">
    <property type="protein sequence ID" value="ELU15736.1"/>
    <property type="molecule type" value="Genomic_DNA"/>
</dbReference>
<evidence type="ECO:0000259" key="3">
    <source>
        <dbReference type="Pfam" id="PF26186"/>
    </source>
</evidence>
<feature type="domain" description="NPHP4 Ig-like" evidence="6">
    <location>
        <begin position="1200"/>
        <end position="1349"/>
    </location>
</feature>
<feature type="domain" description="NPHP4 C2-like" evidence="3">
    <location>
        <begin position="797"/>
        <end position="1032"/>
    </location>
</feature>
<dbReference type="InterPro" id="IPR058687">
    <property type="entry name" value="Ig_NPHP4_1st"/>
</dbReference>
<dbReference type="Pfam" id="PF26190">
    <property type="entry name" value="Ig_NPHP4_1st"/>
    <property type="match status" value="1"/>
</dbReference>
<feature type="domain" description="NPHP4 Ig-like" evidence="5">
    <location>
        <begin position="1356"/>
        <end position="1452"/>
    </location>
</feature>
<name>R7VHH6_CAPTE</name>
<dbReference type="GO" id="GO:0090090">
    <property type="term" value="P:negative regulation of canonical Wnt signaling pathway"/>
    <property type="evidence" value="ECO:0007669"/>
    <property type="project" value="InterPro"/>
</dbReference>
<evidence type="ECO:0000256" key="1">
    <source>
        <dbReference type="SAM" id="MobiDB-lite"/>
    </source>
</evidence>
<dbReference type="InterPro" id="IPR058685">
    <property type="entry name" value="Ig_NPHP4_4th"/>
</dbReference>
<dbReference type="InterPro" id="IPR058765">
    <property type="entry name" value="NPHP4_C2-like"/>
</dbReference>
<dbReference type="GO" id="GO:0097730">
    <property type="term" value="C:non-motile cilium"/>
    <property type="evidence" value="ECO:0007669"/>
    <property type="project" value="InterPro"/>
</dbReference>
<dbReference type="PANTHER" id="PTHR31043:SF3">
    <property type="entry name" value="NEPHROCYSTIN-4"/>
    <property type="match status" value="1"/>
</dbReference>
<dbReference type="GO" id="GO:0036064">
    <property type="term" value="C:ciliary basal body"/>
    <property type="evidence" value="ECO:0007669"/>
    <property type="project" value="TreeGrafter"/>
</dbReference>
<feature type="region of interest" description="Disordered" evidence="1">
    <location>
        <begin position="1297"/>
        <end position="1316"/>
    </location>
</feature>
<dbReference type="GO" id="GO:1904491">
    <property type="term" value="P:protein localization to ciliary transition zone"/>
    <property type="evidence" value="ECO:0007669"/>
    <property type="project" value="TreeGrafter"/>
</dbReference>
<gene>
    <name evidence="7" type="ORF">CAPTEDRAFT_223925</name>
</gene>
<feature type="domain" description="NPHP4 Ig-like" evidence="4">
    <location>
        <begin position="1552"/>
        <end position="1647"/>
    </location>
</feature>
<evidence type="ECO:0000259" key="6">
    <source>
        <dbReference type="Pfam" id="PF26190"/>
    </source>
</evidence>
<dbReference type="EnsemblMetazoa" id="CapteT223925">
    <property type="protein sequence ID" value="CapteP223925"/>
    <property type="gene ID" value="CapteG223925"/>
</dbReference>
<dbReference type="Proteomes" id="UP000014760">
    <property type="component" value="Unassembled WGS sequence"/>
</dbReference>
<sequence>MGLIQRDTLRGADIVVITHRCIIMKTKNFAHKINFSTAQCTLYIRVGVLLQKSLQTETECWLQPNSPILPKTFTLKHLGPSTIILQMTDFQQNKHPRATDLSTALCVHKDSRNAEGLFFPRSIDFLDDKHDPLCRGSARNFAQRGISNALTSLVDMQDMLQPTLRFTPLLHPAYIHASYDHPRCTYPCLLLRPSAPKVAAPRQLAVKRAVFKGARVAPYDPRLSERKEDALRIQRTLRERRGIKPFFEDCRKNSIPFAFRLLSVEFSRESAKANADYQIRLSLFDLAFKQFQGRTWRGPIVSSKASGQKIKLNYNHNVYFHTSLSDESIALVLELVSVKSDKEGQTEFTGCGWGIFRIFKYDGDMPDTSSQSSAPTQKSVESQHDVIFLRFCFYRMDVFHGTPRALLLMDEPIEANKHINVIKGCQVLFNIRTHRYLQKAQHLIPENILVSHQDLIPGICDVQRDPKGEAPDALRKPRLLKAFPCYVEKIAVTFHPSIDKFEEDLCRLLSEDHIKRENKLTDGSSVQIVKRHLQVGVHNGWNYVNDPEDVNLSPEVSGGGTFKRGTQKRGSMIKRRGSISSLPPPSALVHKGRIDLEGMVEDPLMAVVFTVLYELGEPVNATERKASLSHATYMVAVRWAAWSPVSSPGSHEHSLQLMGGPCVNPDSLLMLHCQSGEKLGSAENLQALLGGSLSFAFGCKHKGKENAPSPAVTLSVPNEPLRRSGIAELCEHGGGRSARDCLLIPPSPSSIQQQQQSAIGVAELNELPFTPVHFPIIPAAPGMHNFSFLSIQGLSRAAYAKLYTVGFPPIVDRRGEAAEVIDPNDTVNFVAAKEEADRLMTNEITLQFLAFARTAHFGSDPNAKQPNTIFLTFQFYRYPQVTTERLFLGNIEGDLSVDRNSLPCILQRLEKDGSIHKGPPGCEVKYHVDPGFMKPGEGRLFTQHMAQQILHIDVWDGDSLHLVGSCAVELKCPQHLCRQGREAVQVTYELDVIATEYIEQDADLTKDQGALPIDVNSIVKGKLHLRMANVGHLAESKMSRTDGNYGMPVGPRVKHIVSGTNASTSSFLGGSLEGPQNLVRSLANTKICKAQHIAETNQELAQMLSMRESKNKEGRPTSNAERERKLARLRSLQQQQGLNNNAPFGVGPQRDLNASANLFNLQTTRREKDDRARDLRTIELYRSQGKREGILNMLNQAITTEHTIHPLFASVEFFEFVLKNPYNHEHTISIEWNDPELFVITDTREWRHFKMLNEVYTSVEEGMFNTEAKSGQPQIFLRPKETVHVPFKFLSYRADHSVQPQGPTAPDVQRGFHQKRRDDPLQSRLIKVSFVTGEGKPVAILALKVDPQPHVIDQTFRLHHPEQSFVKKSIRLPPFHSLPGVPVGGQGLNQVYIRSSDANVICDSRKVQAGEPIDIFVKVAVGASPQIKKFFLAIYADAYLSKPVQTWQFYVHAMQRVDVTCVEGQTSRFTLMLRGTQASRLAQCFPSHPLELQLQPQEPFMLAANSLQELNVGVRSVRSGARFLIVHVVDIETHQLIRSWLICVSCRRPIVSKSFELLLPIGGGKGSNKKISFTNPYPNRKTFLVHTNRDDLLQFKETRLDLGAAEQTNIGLRFAPSMSAGAIEILVFINDEDDKNEETFSVRASYQ</sequence>
<evidence type="ECO:0000313" key="7">
    <source>
        <dbReference type="EMBL" id="ELU15736.1"/>
    </source>
</evidence>
<dbReference type="Pfam" id="PF26015">
    <property type="entry name" value="Ig_NPH4_3rd"/>
    <property type="match status" value="1"/>
</dbReference>
<keyword evidence="9" id="KW-1185">Reference proteome</keyword>
<organism evidence="7">
    <name type="scientific">Capitella teleta</name>
    <name type="common">Polychaete worm</name>
    <dbReference type="NCBI Taxonomy" id="283909"/>
    <lineage>
        <taxon>Eukaryota</taxon>
        <taxon>Metazoa</taxon>
        <taxon>Spiralia</taxon>
        <taxon>Lophotrochozoa</taxon>
        <taxon>Annelida</taxon>
        <taxon>Polychaeta</taxon>
        <taxon>Sedentaria</taxon>
        <taxon>Scolecida</taxon>
        <taxon>Capitellidae</taxon>
        <taxon>Capitella</taxon>
    </lineage>
</organism>
<reference evidence="8" key="3">
    <citation type="submission" date="2015-06" db="UniProtKB">
        <authorList>
            <consortium name="EnsemblMetazoa"/>
        </authorList>
    </citation>
    <scope>IDENTIFICATION</scope>
</reference>
<dbReference type="STRING" id="283909.R7VHH6"/>
<evidence type="ECO:0000259" key="5">
    <source>
        <dbReference type="Pfam" id="PF26189"/>
    </source>
</evidence>
<dbReference type="Pfam" id="PF26189">
    <property type="entry name" value="Ig_NPHP4_2nd"/>
    <property type="match status" value="1"/>
</dbReference>
<accession>R7VHH6</accession>
<dbReference type="OrthoDB" id="313446at2759"/>
<dbReference type="PANTHER" id="PTHR31043">
    <property type="entry name" value="NEPHROCYSTIN-4"/>
    <property type="match status" value="1"/>
</dbReference>
<dbReference type="GO" id="GO:0035869">
    <property type="term" value="C:ciliary transition zone"/>
    <property type="evidence" value="ECO:0007669"/>
    <property type="project" value="TreeGrafter"/>
</dbReference>
<evidence type="ECO:0000313" key="8">
    <source>
        <dbReference type="EnsemblMetazoa" id="CapteP223925"/>
    </source>
</evidence>
<protein>
    <recommendedName>
        <fullName evidence="10">Nephrocystin-4</fullName>
    </recommendedName>
</protein>
<dbReference type="InterPro" id="IPR029775">
    <property type="entry name" value="NPHP4"/>
</dbReference>
<evidence type="ECO:0000259" key="4">
    <source>
        <dbReference type="Pfam" id="PF26187"/>
    </source>
</evidence>
<dbReference type="Pfam" id="PF26187">
    <property type="entry name" value="Ig_NPHP4_4th"/>
    <property type="match status" value="1"/>
</dbReference>
<reference evidence="7 9" key="2">
    <citation type="journal article" date="2013" name="Nature">
        <title>Insights into bilaterian evolution from three spiralian genomes.</title>
        <authorList>
            <person name="Simakov O."/>
            <person name="Marletaz F."/>
            <person name="Cho S.J."/>
            <person name="Edsinger-Gonzales E."/>
            <person name="Havlak P."/>
            <person name="Hellsten U."/>
            <person name="Kuo D.H."/>
            <person name="Larsson T."/>
            <person name="Lv J."/>
            <person name="Arendt D."/>
            <person name="Savage R."/>
            <person name="Osoegawa K."/>
            <person name="de Jong P."/>
            <person name="Grimwood J."/>
            <person name="Chapman J.A."/>
            <person name="Shapiro H."/>
            <person name="Aerts A."/>
            <person name="Otillar R.P."/>
            <person name="Terry A.Y."/>
            <person name="Boore J.L."/>
            <person name="Grigoriev I.V."/>
            <person name="Lindberg D.R."/>
            <person name="Seaver E.C."/>
            <person name="Weisblat D.A."/>
            <person name="Putnam N.H."/>
            <person name="Rokhsar D.S."/>
        </authorList>
    </citation>
    <scope>NUCLEOTIDE SEQUENCE</scope>
    <source>
        <strain evidence="7 9">I ESC-2004</strain>
    </source>
</reference>
<evidence type="ECO:0000313" key="9">
    <source>
        <dbReference type="Proteomes" id="UP000014760"/>
    </source>
</evidence>
<dbReference type="CDD" id="cd22239">
    <property type="entry name" value="NPHP4"/>
    <property type="match status" value="1"/>
</dbReference>
<evidence type="ECO:0008006" key="10">
    <source>
        <dbReference type="Google" id="ProtNLM"/>
    </source>
</evidence>